<proteinExistence type="predicted"/>
<evidence type="ECO:0000313" key="3">
    <source>
        <dbReference type="Proteomes" id="UP000178187"/>
    </source>
</evidence>
<gene>
    <name evidence="2" type="ORF">A3G33_01440</name>
</gene>
<evidence type="ECO:0008006" key="4">
    <source>
        <dbReference type="Google" id="ProtNLM"/>
    </source>
</evidence>
<reference evidence="2 3" key="1">
    <citation type="journal article" date="2016" name="Nat. Commun.">
        <title>Thousands of microbial genomes shed light on interconnected biogeochemical processes in an aquifer system.</title>
        <authorList>
            <person name="Anantharaman K."/>
            <person name="Brown C.T."/>
            <person name="Hug L.A."/>
            <person name="Sharon I."/>
            <person name="Castelle C.J."/>
            <person name="Probst A.J."/>
            <person name="Thomas B.C."/>
            <person name="Singh A."/>
            <person name="Wilkins M.J."/>
            <person name="Karaoz U."/>
            <person name="Brodie E.L."/>
            <person name="Williams K.H."/>
            <person name="Hubbard S.S."/>
            <person name="Banfield J.F."/>
        </authorList>
    </citation>
    <scope>NUCLEOTIDE SEQUENCE [LARGE SCALE GENOMIC DNA]</scope>
</reference>
<sequence>MKKVFALTLILVMALGLPLALAAETAGPWVCQKASSDSYLEAVAGKIGRGLGNTAFGWVELIRQPTVNANKWEGVSKGIGYSIGRTAAGVLEVATAIVPKANIPQVEPACFSKLFE</sequence>
<dbReference type="AlphaFoldDB" id="A0A1G1L1Q7"/>
<dbReference type="Proteomes" id="UP000178187">
    <property type="component" value="Unassembled WGS sequence"/>
</dbReference>
<feature type="signal peptide" evidence="1">
    <location>
        <begin position="1"/>
        <end position="22"/>
    </location>
</feature>
<comment type="caution">
    <text evidence="2">The sequence shown here is derived from an EMBL/GenBank/DDBJ whole genome shotgun (WGS) entry which is preliminary data.</text>
</comment>
<evidence type="ECO:0000256" key="1">
    <source>
        <dbReference type="SAM" id="SignalP"/>
    </source>
</evidence>
<evidence type="ECO:0000313" key="2">
    <source>
        <dbReference type="EMBL" id="OGW99066.1"/>
    </source>
</evidence>
<dbReference type="EMBL" id="MHFR01000016">
    <property type="protein sequence ID" value="OGW99066.1"/>
    <property type="molecule type" value="Genomic_DNA"/>
</dbReference>
<accession>A0A1G1L1Q7</accession>
<protein>
    <recommendedName>
        <fullName evidence="4">Exosortase system-associated protein, TIGR04073 family</fullName>
    </recommendedName>
</protein>
<feature type="chain" id="PRO_5009576666" description="Exosortase system-associated protein, TIGR04073 family" evidence="1">
    <location>
        <begin position="23"/>
        <end position="116"/>
    </location>
</feature>
<keyword evidence="1" id="KW-0732">Signal</keyword>
<organism evidence="2 3">
    <name type="scientific">Candidatus Danuiimicrobium aquiferis</name>
    <dbReference type="NCBI Taxonomy" id="1801832"/>
    <lineage>
        <taxon>Bacteria</taxon>
        <taxon>Pseudomonadati</taxon>
        <taxon>Candidatus Omnitrophota</taxon>
        <taxon>Candidatus Danuiimicrobium</taxon>
    </lineage>
</organism>
<name>A0A1G1L1Q7_9BACT</name>